<keyword evidence="2" id="KW-0808">Transferase</keyword>
<name>A0A6M0RU31_9CYAN</name>
<dbReference type="InterPro" id="IPR000182">
    <property type="entry name" value="GNAT_dom"/>
</dbReference>
<proteinExistence type="predicted"/>
<accession>A0A6M0RU31</accession>
<reference evidence="2 3" key="1">
    <citation type="journal article" date="2020" name="Microb. Ecol.">
        <title>Ecogenomics of the Marine Benthic Filamentous Cyanobacterium Adonisia.</title>
        <authorList>
            <person name="Walter J.M."/>
            <person name="Coutinho F.H."/>
            <person name="Leomil L."/>
            <person name="Hargreaves P.I."/>
            <person name="Campeao M.E."/>
            <person name="Vieira V.V."/>
            <person name="Silva B.S."/>
            <person name="Fistarol G.O."/>
            <person name="Salomon P.S."/>
            <person name="Sawabe T."/>
            <person name="Mino S."/>
            <person name="Hosokawa M."/>
            <person name="Miyashita H."/>
            <person name="Maruyama F."/>
            <person name="van Verk M.C."/>
            <person name="Dutilh B.E."/>
            <person name="Thompson C.C."/>
            <person name="Thompson F.L."/>
        </authorList>
    </citation>
    <scope>NUCLEOTIDE SEQUENCE [LARGE SCALE GENOMIC DNA]</scope>
    <source>
        <strain evidence="2 3">CCMR0081</strain>
    </source>
</reference>
<dbReference type="InterPro" id="IPR052523">
    <property type="entry name" value="Trichothecene_AcTrans"/>
</dbReference>
<dbReference type="PANTHER" id="PTHR42791:SF1">
    <property type="entry name" value="N-ACETYLTRANSFERASE DOMAIN-CONTAINING PROTEIN"/>
    <property type="match status" value="1"/>
</dbReference>
<dbReference type="GO" id="GO:0016747">
    <property type="term" value="F:acyltransferase activity, transferring groups other than amino-acyl groups"/>
    <property type="evidence" value="ECO:0007669"/>
    <property type="project" value="InterPro"/>
</dbReference>
<dbReference type="PROSITE" id="PS51186">
    <property type="entry name" value="GNAT"/>
    <property type="match status" value="1"/>
</dbReference>
<dbReference type="Pfam" id="PF13508">
    <property type="entry name" value="Acetyltransf_7"/>
    <property type="match status" value="1"/>
</dbReference>
<dbReference type="SUPFAM" id="SSF55729">
    <property type="entry name" value="Acyl-CoA N-acyltransferases (Nat)"/>
    <property type="match status" value="1"/>
</dbReference>
<dbReference type="CDD" id="cd04301">
    <property type="entry name" value="NAT_SF"/>
    <property type="match status" value="1"/>
</dbReference>
<comment type="caution">
    <text evidence="2">The sequence shown here is derived from an EMBL/GenBank/DDBJ whole genome shotgun (WGS) entry which is preliminary data.</text>
</comment>
<gene>
    <name evidence="2" type="ORF">DXZ20_27180</name>
</gene>
<keyword evidence="3" id="KW-1185">Reference proteome</keyword>
<dbReference type="PANTHER" id="PTHR42791">
    <property type="entry name" value="GNAT FAMILY ACETYLTRANSFERASE"/>
    <property type="match status" value="1"/>
</dbReference>
<dbReference type="InterPro" id="IPR016181">
    <property type="entry name" value="Acyl_CoA_acyltransferase"/>
</dbReference>
<evidence type="ECO:0000313" key="3">
    <source>
        <dbReference type="Proteomes" id="UP000481033"/>
    </source>
</evidence>
<dbReference type="AlphaFoldDB" id="A0A6M0RU31"/>
<evidence type="ECO:0000259" key="1">
    <source>
        <dbReference type="PROSITE" id="PS51186"/>
    </source>
</evidence>
<feature type="domain" description="N-acetyltransferase" evidence="1">
    <location>
        <begin position="41"/>
        <end position="208"/>
    </location>
</feature>
<dbReference type="EMBL" id="QXHD01000004">
    <property type="protein sequence ID" value="NEZ59262.1"/>
    <property type="molecule type" value="Genomic_DNA"/>
</dbReference>
<dbReference type="Proteomes" id="UP000481033">
    <property type="component" value="Unassembled WGS sequence"/>
</dbReference>
<protein>
    <submittedName>
        <fullName evidence="2">GNAT family N-acetyltransferase</fullName>
    </submittedName>
</protein>
<dbReference type="Gene3D" id="3.40.630.30">
    <property type="match status" value="1"/>
</dbReference>
<organism evidence="2 3">
    <name type="scientific">Adonisia turfae CCMR0081</name>
    <dbReference type="NCBI Taxonomy" id="2292702"/>
    <lineage>
        <taxon>Bacteria</taxon>
        <taxon>Bacillati</taxon>
        <taxon>Cyanobacteriota</taxon>
        <taxon>Adonisia</taxon>
        <taxon>Adonisia turfae</taxon>
    </lineage>
</organism>
<evidence type="ECO:0000313" key="2">
    <source>
        <dbReference type="EMBL" id="NEZ59262.1"/>
    </source>
</evidence>
<dbReference type="RefSeq" id="WP_163668292.1">
    <property type="nucleotide sequence ID" value="NZ_QXHD01000004.1"/>
</dbReference>
<sequence length="208" mass="23875">MHCFDVVQLQQSQIPAASEIAANAFESDPVFSYLTPDDPDLRFQALTWLTNRVMAYCKQYEHIYTTSALQGIAAWLPPGEFSSNLHQQLKILWQLQLYRLPMKVGWNRLGRWLNVLYTTEIAHQQDMGSAPFWYLGLMVVHPAQQGQGIGSRLLQPILRRASDEGLPCYVVTFTGQAVRFYQKNGFEIAHEQRFAPDAPSFWTLKRNP</sequence>